<protein>
    <submittedName>
        <fullName evidence="1">Unannotated protein</fullName>
    </submittedName>
</protein>
<sequence>MMFPTHATLAMREVDVTTQVCVELSVVPVLPKMGTPPGLLADPVPPLITAFIA</sequence>
<dbReference type="EMBL" id="CAEZSG010000075">
    <property type="protein sequence ID" value="CAB4537853.1"/>
    <property type="molecule type" value="Genomic_DNA"/>
</dbReference>
<dbReference type="AlphaFoldDB" id="A0A6J6BHF6"/>
<proteinExistence type="predicted"/>
<accession>A0A6J6BHF6</accession>
<organism evidence="1">
    <name type="scientific">freshwater metagenome</name>
    <dbReference type="NCBI Taxonomy" id="449393"/>
    <lineage>
        <taxon>unclassified sequences</taxon>
        <taxon>metagenomes</taxon>
        <taxon>ecological metagenomes</taxon>
    </lineage>
</organism>
<gene>
    <name evidence="1" type="ORF">UFOPK1413_00578</name>
</gene>
<reference evidence="1" key="1">
    <citation type="submission" date="2020-05" db="EMBL/GenBank/DDBJ databases">
        <authorList>
            <person name="Chiriac C."/>
            <person name="Salcher M."/>
            <person name="Ghai R."/>
            <person name="Kavagutti S V."/>
        </authorList>
    </citation>
    <scope>NUCLEOTIDE SEQUENCE</scope>
</reference>
<evidence type="ECO:0000313" key="1">
    <source>
        <dbReference type="EMBL" id="CAB4537853.1"/>
    </source>
</evidence>
<name>A0A6J6BHF6_9ZZZZ</name>